<dbReference type="EMBL" id="CAJPWZ010001577">
    <property type="protein sequence ID" value="CAG2217843.1"/>
    <property type="molecule type" value="Genomic_DNA"/>
</dbReference>
<reference evidence="3" key="1">
    <citation type="submission" date="2021-03" db="EMBL/GenBank/DDBJ databases">
        <authorList>
            <person name="Bekaert M."/>
        </authorList>
    </citation>
    <scope>NUCLEOTIDE SEQUENCE</scope>
</reference>
<keyword evidence="4" id="KW-1185">Reference proteome</keyword>
<evidence type="ECO:0000259" key="2">
    <source>
        <dbReference type="Pfam" id="PF18738"/>
    </source>
</evidence>
<gene>
    <name evidence="3" type="ORF">MEDL_31515</name>
</gene>
<dbReference type="AlphaFoldDB" id="A0A8S3SLT0"/>
<evidence type="ECO:0000313" key="4">
    <source>
        <dbReference type="Proteomes" id="UP000683360"/>
    </source>
</evidence>
<name>A0A8S3SLT0_MYTED</name>
<proteinExistence type="predicted"/>
<comment type="caution">
    <text evidence="3">The sequence shown here is derived from an EMBL/GenBank/DDBJ whole genome shotgun (WGS) entry which is preliminary data.</text>
</comment>
<evidence type="ECO:0000256" key="1">
    <source>
        <dbReference type="SAM" id="Coils"/>
    </source>
</evidence>
<evidence type="ECO:0000313" key="3">
    <source>
        <dbReference type="EMBL" id="CAG2217843.1"/>
    </source>
</evidence>
<feature type="coiled-coil region" evidence="1">
    <location>
        <begin position="91"/>
        <end position="129"/>
    </location>
</feature>
<dbReference type="OrthoDB" id="6210170at2759"/>
<keyword evidence="1" id="KW-0175">Coiled coil</keyword>
<dbReference type="Pfam" id="PF18738">
    <property type="entry name" value="HEPN_DZIP3"/>
    <property type="match status" value="1"/>
</dbReference>
<dbReference type="InterPro" id="IPR041249">
    <property type="entry name" value="HEPN_DZIP3"/>
</dbReference>
<protein>
    <recommendedName>
        <fullName evidence="2">DZIP3-like HEPN domain-containing protein</fullName>
    </recommendedName>
</protein>
<sequence>MFDKNIAAINQPVNGFDNLPPPSEKTPAANIARIKYFRNKLAHSDNDKINQCDFNTFWTELSEAVVRLGGSCLQKRCDAIKDLKITSSVEIDTLKEQITCLKDELKEDIEKLRDDVEQLKTDKMRVSELDNLYHDCKEGKYKFSALLLLVVCNNQLEKKVLEDTTSLFVRGMFVMDVNDLTTDNPCGIILDHEHLKEFFERIFRDMTKSDDIRDYISKCRCCRNERFRTELRTYMLKLSRDTIQELINSASSCFVQLMFIMKEKDIKESVYSSKSFHQSYGIVIPKDDISMYLERVCNEMKSCSDVVSYISELRCSRNVDFNNALNRFMNDRPFIRIEELKKLHGSAWGEKIKHLIEFASQDFIDRLCVLTVEEIKDNSKLEFEQYGVVIPEDYRRLYIARVFDALKKSDTTENYLKHNRNNQTKTFQTSLRSFIEQLQEDEIRNLIQTASSNFLNKWNTRCMFTDISQVPILKITGLIETASVQTLQQMIIVDVKNELEEEQLDYHSPDHSVQNILKVKRNVTPVQIMLKNT</sequence>
<feature type="domain" description="DZIP3-like HEPN" evidence="2">
    <location>
        <begin position="4"/>
        <end position="89"/>
    </location>
</feature>
<organism evidence="3 4">
    <name type="scientific">Mytilus edulis</name>
    <name type="common">Blue mussel</name>
    <dbReference type="NCBI Taxonomy" id="6550"/>
    <lineage>
        <taxon>Eukaryota</taxon>
        <taxon>Metazoa</taxon>
        <taxon>Spiralia</taxon>
        <taxon>Lophotrochozoa</taxon>
        <taxon>Mollusca</taxon>
        <taxon>Bivalvia</taxon>
        <taxon>Autobranchia</taxon>
        <taxon>Pteriomorphia</taxon>
        <taxon>Mytilida</taxon>
        <taxon>Mytiloidea</taxon>
        <taxon>Mytilidae</taxon>
        <taxon>Mytilinae</taxon>
        <taxon>Mytilus</taxon>
    </lineage>
</organism>
<accession>A0A8S3SLT0</accession>
<dbReference type="Proteomes" id="UP000683360">
    <property type="component" value="Unassembled WGS sequence"/>
</dbReference>